<dbReference type="InterPro" id="IPR013216">
    <property type="entry name" value="Methyltransf_11"/>
</dbReference>
<dbReference type="CDD" id="cd02440">
    <property type="entry name" value="AdoMet_MTases"/>
    <property type="match status" value="1"/>
</dbReference>
<comment type="similarity">
    <text evidence="1">Belongs to the methyltransferase superfamily.</text>
</comment>
<keyword evidence="2 5" id="KW-0489">Methyltransferase</keyword>
<reference evidence="5" key="1">
    <citation type="submission" date="2016-12" db="EMBL/GenBank/DDBJ databases">
        <title>Genome sequence of Streptomyces antioxidans MUSC 164.</title>
        <authorList>
            <person name="Lee L.-H."/>
            <person name="Ser H.-L."/>
        </authorList>
    </citation>
    <scope>NUCLEOTIDE SEQUENCE [LARGE SCALE GENOMIC DNA]</scope>
    <source>
        <strain evidence="5">MUSC 164</strain>
    </source>
</reference>
<dbReference type="AlphaFoldDB" id="A0A1V4D924"/>
<evidence type="ECO:0000313" key="6">
    <source>
        <dbReference type="Proteomes" id="UP000033615"/>
    </source>
</evidence>
<organism evidence="5 6">
    <name type="scientific">Streptomyces antioxidans</name>
    <dbReference type="NCBI Taxonomy" id="1507734"/>
    <lineage>
        <taxon>Bacteria</taxon>
        <taxon>Bacillati</taxon>
        <taxon>Actinomycetota</taxon>
        <taxon>Actinomycetes</taxon>
        <taxon>Kitasatosporales</taxon>
        <taxon>Streptomycetaceae</taxon>
        <taxon>Streptomyces</taxon>
    </lineage>
</organism>
<keyword evidence="6" id="KW-1185">Reference proteome</keyword>
<dbReference type="PROSITE" id="PS01131">
    <property type="entry name" value="RRNA_A_DIMETH"/>
    <property type="match status" value="1"/>
</dbReference>
<evidence type="ECO:0000259" key="4">
    <source>
        <dbReference type="Pfam" id="PF08241"/>
    </source>
</evidence>
<evidence type="ECO:0000256" key="1">
    <source>
        <dbReference type="ARBA" id="ARBA00008361"/>
    </source>
</evidence>
<dbReference type="EMBL" id="LAKD02000024">
    <property type="protein sequence ID" value="OPF81410.1"/>
    <property type="molecule type" value="Genomic_DNA"/>
</dbReference>
<keyword evidence="3" id="KW-0808">Transferase</keyword>
<evidence type="ECO:0000313" key="5">
    <source>
        <dbReference type="EMBL" id="OPF81410.1"/>
    </source>
</evidence>
<accession>A0A1V4D924</accession>
<dbReference type="InterPro" id="IPR020596">
    <property type="entry name" value="rRNA_Ade_Mease_Trfase_CS"/>
</dbReference>
<dbReference type="PANTHER" id="PTHR44942:SF4">
    <property type="entry name" value="METHYLTRANSFERASE TYPE 11 DOMAIN-CONTAINING PROTEIN"/>
    <property type="match status" value="1"/>
</dbReference>
<protein>
    <submittedName>
        <fullName evidence="5">SAM-dependent methyltransferase</fullName>
    </submittedName>
</protein>
<dbReference type="OrthoDB" id="9797252at2"/>
<dbReference type="Proteomes" id="UP000033615">
    <property type="component" value="Unassembled WGS sequence"/>
</dbReference>
<dbReference type="Gene3D" id="3.40.50.150">
    <property type="entry name" value="Vaccinia Virus protein VP39"/>
    <property type="match status" value="1"/>
</dbReference>
<dbReference type="PANTHER" id="PTHR44942">
    <property type="entry name" value="METHYLTRANSF_11 DOMAIN-CONTAINING PROTEIN"/>
    <property type="match status" value="1"/>
</dbReference>
<dbReference type="SUPFAM" id="SSF53335">
    <property type="entry name" value="S-adenosyl-L-methionine-dependent methyltransferases"/>
    <property type="match status" value="1"/>
</dbReference>
<feature type="domain" description="Methyltransferase type 11" evidence="4">
    <location>
        <begin position="50"/>
        <end position="138"/>
    </location>
</feature>
<sequence>MTNDADLRRRRASSFGTAAATYTEHRPGYPEAAVAWALEPVAGRGTLNVLDLGAGTGLLTQDLLRAGARVTAVEPDEQMLAELRRRLPKVPTYAGSAEEIPLPDGSVDAVLAGQAFHWFDQDRALPEIARVLRPGGVVAGLWNTYDDQAAWVVELGRLAPIYVGREGELTMVGHPAYEPVEAGEFAHAMPRSAESLTATLATHSSILVLPQDEQERLLSGVRAYLDSHPETGDGRTFDFPLVTVAERAVRR</sequence>
<evidence type="ECO:0000256" key="2">
    <source>
        <dbReference type="ARBA" id="ARBA00022603"/>
    </source>
</evidence>
<evidence type="ECO:0000256" key="3">
    <source>
        <dbReference type="ARBA" id="ARBA00022679"/>
    </source>
</evidence>
<comment type="caution">
    <text evidence="5">The sequence shown here is derived from an EMBL/GenBank/DDBJ whole genome shotgun (WGS) entry which is preliminary data.</text>
</comment>
<proteinExistence type="inferred from homology"/>
<gene>
    <name evidence="5" type="ORF">VT50_0210080</name>
</gene>
<dbReference type="InterPro" id="IPR051052">
    <property type="entry name" value="Diverse_substrate_MTase"/>
</dbReference>
<dbReference type="InterPro" id="IPR029063">
    <property type="entry name" value="SAM-dependent_MTases_sf"/>
</dbReference>
<dbReference type="Pfam" id="PF08241">
    <property type="entry name" value="Methyltransf_11"/>
    <property type="match status" value="1"/>
</dbReference>
<name>A0A1V4D924_9ACTN</name>
<dbReference type="RefSeq" id="WP_046086663.1">
    <property type="nucleotide sequence ID" value="NZ_LAKD02000024.1"/>
</dbReference>
<dbReference type="GO" id="GO:0000179">
    <property type="term" value="F:rRNA (adenine-N6,N6-)-dimethyltransferase activity"/>
    <property type="evidence" value="ECO:0007669"/>
    <property type="project" value="InterPro"/>
</dbReference>